<dbReference type="GO" id="GO:0016787">
    <property type="term" value="F:hydrolase activity"/>
    <property type="evidence" value="ECO:0007669"/>
    <property type="project" value="UniProtKB-KW"/>
</dbReference>
<name>A0ABX0K520_9PROT</name>
<dbReference type="PANTHER" id="PTHR11820:SF90">
    <property type="entry name" value="FLUTATHIONE S-TRANSFERASE"/>
    <property type="match status" value="1"/>
</dbReference>
<protein>
    <submittedName>
        <fullName evidence="3">FAA hydrolase family protein</fullName>
    </submittedName>
</protein>
<gene>
    <name evidence="3" type="ORF">GOB81_11545</name>
</gene>
<keyword evidence="1" id="KW-0479">Metal-binding</keyword>
<dbReference type="InterPro" id="IPR011234">
    <property type="entry name" value="Fumarylacetoacetase-like_C"/>
</dbReference>
<organism evidence="3 4">
    <name type="scientific">Acetobacter conturbans</name>
    <dbReference type="NCBI Taxonomy" id="1737472"/>
    <lineage>
        <taxon>Bacteria</taxon>
        <taxon>Pseudomonadati</taxon>
        <taxon>Pseudomonadota</taxon>
        <taxon>Alphaproteobacteria</taxon>
        <taxon>Acetobacterales</taxon>
        <taxon>Acetobacteraceae</taxon>
        <taxon>Acetobacter</taxon>
    </lineage>
</organism>
<dbReference type="InterPro" id="IPR036663">
    <property type="entry name" value="Fumarylacetoacetase_C_sf"/>
</dbReference>
<sequence length="230" mass="24860">MRYVFPPAPTPSIPVSGTDSAFPVRRIWCVGRNYGEHTREMGGDPANDTPIFFAKPADAVTLDRTLPFPLHTTDLHHEIELAVAIGGQGVHVPAGKALDLVYGYALALDMTRRDLQAIAKKKGQPWDLAKGFDQSCPITPIRPVTEIGHPTQGRISLSVNGEIRQNGEIRDLIWPIPEIIATLSNFVELRPGDLILTGTPSGVGPVLAGDRLVGECDGVGRLEVAYATRD</sequence>
<proteinExistence type="predicted"/>
<dbReference type="RefSeq" id="WP_173570581.1">
    <property type="nucleotide sequence ID" value="NZ_WOSY01000010.1"/>
</dbReference>
<dbReference type="EMBL" id="WOSY01000010">
    <property type="protein sequence ID" value="NHN89255.1"/>
    <property type="molecule type" value="Genomic_DNA"/>
</dbReference>
<reference evidence="3 4" key="1">
    <citation type="journal article" date="2020" name="Int. J. Syst. Evol. Microbiol.">
        <title>Novel acetic acid bacteria from cider fermentations: Acetobacter conturbans sp. nov. and Acetobacter fallax sp. nov.</title>
        <authorList>
            <person name="Sombolestani A.S."/>
            <person name="Cleenwerck I."/>
            <person name="Cnockaert M."/>
            <person name="Borremans W."/>
            <person name="Wieme A.D."/>
            <person name="De Vuyst L."/>
            <person name="Vandamme P."/>
        </authorList>
    </citation>
    <scope>NUCLEOTIDE SEQUENCE [LARGE SCALE GENOMIC DNA]</scope>
    <source>
        <strain evidence="3 4">LMG 1627</strain>
    </source>
</reference>
<accession>A0ABX0K520</accession>
<evidence type="ECO:0000313" key="4">
    <source>
        <dbReference type="Proteomes" id="UP000631653"/>
    </source>
</evidence>
<comment type="caution">
    <text evidence="3">The sequence shown here is derived from an EMBL/GenBank/DDBJ whole genome shotgun (WGS) entry which is preliminary data.</text>
</comment>
<feature type="domain" description="Fumarylacetoacetase-like C-terminal" evidence="2">
    <location>
        <begin position="27"/>
        <end position="223"/>
    </location>
</feature>
<evidence type="ECO:0000313" key="3">
    <source>
        <dbReference type="EMBL" id="NHN89255.1"/>
    </source>
</evidence>
<evidence type="ECO:0000256" key="1">
    <source>
        <dbReference type="ARBA" id="ARBA00022723"/>
    </source>
</evidence>
<dbReference type="Gene3D" id="3.90.850.10">
    <property type="entry name" value="Fumarylacetoacetase-like, C-terminal domain"/>
    <property type="match status" value="1"/>
</dbReference>
<keyword evidence="4" id="KW-1185">Reference proteome</keyword>
<evidence type="ECO:0000259" key="2">
    <source>
        <dbReference type="Pfam" id="PF01557"/>
    </source>
</evidence>
<keyword evidence="3" id="KW-0378">Hydrolase</keyword>
<dbReference type="PANTHER" id="PTHR11820">
    <property type="entry name" value="ACYLPYRUVASE"/>
    <property type="match status" value="1"/>
</dbReference>
<dbReference type="Proteomes" id="UP000631653">
    <property type="component" value="Unassembled WGS sequence"/>
</dbReference>
<dbReference type="SUPFAM" id="SSF56529">
    <property type="entry name" value="FAH"/>
    <property type="match status" value="1"/>
</dbReference>
<dbReference type="Pfam" id="PF01557">
    <property type="entry name" value="FAA_hydrolase"/>
    <property type="match status" value="1"/>
</dbReference>